<dbReference type="InParanoid" id="K0KJL4"/>
<evidence type="ECO:0000313" key="5">
    <source>
        <dbReference type="Proteomes" id="UP000009328"/>
    </source>
</evidence>
<dbReference type="SUPFAM" id="SSF57850">
    <property type="entry name" value="RING/U-box"/>
    <property type="match status" value="1"/>
</dbReference>
<feature type="region of interest" description="Disordered" evidence="2">
    <location>
        <begin position="532"/>
        <end position="578"/>
    </location>
</feature>
<evidence type="ECO:0000259" key="3">
    <source>
        <dbReference type="PROSITE" id="PS50089"/>
    </source>
</evidence>
<dbReference type="Pfam" id="PF23202">
    <property type="entry name" value="PAH_ZNF598"/>
    <property type="match status" value="1"/>
</dbReference>
<organism evidence="4 5">
    <name type="scientific">Wickerhamomyces ciferrii (strain ATCC 14091 / BCRC 22168 / CBS 111 / JCM 3599 / NBRC 0793 / NRRL Y-1031 F-60-10)</name>
    <name type="common">Yeast</name>
    <name type="synonym">Pichia ciferrii</name>
    <dbReference type="NCBI Taxonomy" id="1206466"/>
    <lineage>
        <taxon>Eukaryota</taxon>
        <taxon>Fungi</taxon>
        <taxon>Dikarya</taxon>
        <taxon>Ascomycota</taxon>
        <taxon>Saccharomycotina</taxon>
        <taxon>Saccharomycetes</taxon>
        <taxon>Phaffomycetales</taxon>
        <taxon>Wickerhamomycetaceae</taxon>
        <taxon>Wickerhamomyces</taxon>
    </lineage>
</organism>
<dbReference type="HOGENOM" id="CLU_008515_2_0_1"/>
<feature type="compositionally biased region" description="Low complexity" evidence="2">
    <location>
        <begin position="602"/>
        <end position="628"/>
    </location>
</feature>
<dbReference type="Pfam" id="PF23230">
    <property type="entry name" value="zf-C2H2_13"/>
    <property type="match status" value="1"/>
</dbReference>
<dbReference type="Gene3D" id="3.30.40.10">
    <property type="entry name" value="Zinc/RING finger domain, C3HC4 (zinc finger)"/>
    <property type="match status" value="1"/>
</dbReference>
<evidence type="ECO:0000313" key="4">
    <source>
        <dbReference type="EMBL" id="CCH41268.1"/>
    </source>
</evidence>
<feature type="compositionally biased region" description="Low complexity" evidence="2">
    <location>
        <begin position="551"/>
        <end position="561"/>
    </location>
</feature>
<keyword evidence="1" id="KW-0863">Zinc-finger</keyword>
<accession>K0KJL4</accession>
<dbReference type="InterPro" id="IPR057634">
    <property type="entry name" value="PAH_ZNF598/HEL2"/>
</dbReference>
<dbReference type="GO" id="GO:0072344">
    <property type="term" value="P:rescue of stalled ribosome"/>
    <property type="evidence" value="ECO:0007669"/>
    <property type="project" value="InterPro"/>
</dbReference>
<comment type="caution">
    <text evidence="4">The sequence shown here is derived from an EMBL/GenBank/DDBJ whole genome shotgun (WGS) entry which is preliminary data.</text>
</comment>
<dbReference type="AlphaFoldDB" id="K0KJL4"/>
<feature type="compositionally biased region" description="Polar residues" evidence="2">
    <location>
        <begin position="506"/>
        <end position="516"/>
    </location>
</feature>
<feature type="compositionally biased region" description="Polar residues" evidence="2">
    <location>
        <begin position="532"/>
        <end position="545"/>
    </location>
</feature>
<dbReference type="InterPro" id="IPR013083">
    <property type="entry name" value="Znf_RING/FYVE/PHD"/>
</dbReference>
<dbReference type="PROSITE" id="PS00028">
    <property type="entry name" value="ZINC_FINGER_C2H2_1"/>
    <property type="match status" value="1"/>
</dbReference>
<keyword evidence="1" id="KW-0862">Zinc</keyword>
<dbReference type="GO" id="GO:0016567">
    <property type="term" value="P:protein ubiquitination"/>
    <property type="evidence" value="ECO:0007669"/>
    <property type="project" value="TreeGrafter"/>
</dbReference>
<protein>
    <submittedName>
        <fullName evidence="4">LIM domain and RING finger protein</fullName>
    </submittedName>
</protein>
<feature type="region of interest" description="Disordered" evidence="2">
    <location>
        <begin position="477"/>
        <end position="516"/>
    </location>
</feature>
<feature type="region of interest" description="Disordered" evidence="2">
    <location>
        <begin position="592"/>
        <end position="648"/>
    </location>
</feature>
<feature type="compositionally biased region" description="Low complexity" evidence="2">
    <location>
        <begin position="332"/>
        <end position="360"/>
    </location>
</feature>
<dbReference type="STRING" id="1206466.K0KJL4"/>
<dbReference type="EMBL" id="CAIF01000014">
    <property type="protein sequence ID" value="CCH41268.1"/>
    <property type="molecule type" value="Genomic_DNA"/>
</dbReference>
<feature type="compositionally biased region" description="Polar residues" evidence="2">
    <location>
        <begin position="24"/>
        <end position="35"/>
    </location>
</feature>
<proteinExistence type="predicted"/>
<dbReference type="FunCoup" id="K0KJL4">
    <property type="interactions" value="88"/>
</dbReference>
<dbReference type="GO" id="GO:0008270">
    <property type="term" value="F:zinc ion binding"/>
    <property type="evidence" value="ECO:0007669"/>
    <property type="project" value="UniProtKB-KW"/>
</dbReference>
<keyword evidence="5" id="KW-1185">Reference proteome</keyword>
<dbReference type="GO" id="GO:0043022">
    <property type="term" value="F:ribosome binding"/>
    <property type="evidence" value="ECO:0007669"/>
    <property type="project" value="TreeGrafter"/>
</dbReference>
<dbReference type="PANTHER" id="PTHR22938">
    <property type="entry name" value="ZINC FINGER PROTEIN 598"/>
    <property type="match status" value="1"/>
</dbReference>
<dbReference type="Pfam" id="PF25447">
    <property type="entry name" value="RING_ZNF598"/>
    <property type="match status" value="1"/>
</dbReference>
<feature type="domain" description="RING-type" evidence="3">
    <location>
        <begin position="58"/>
        <end position="98"/>
    </location>
</feature>
<feature type="region of interest" description="Disordered" evidence="2">
    <location>
        <begin position="327"/>
        <end position="360"/>
    </location>
</feature>
<dbReference type="PANTHER" id="PTHR22938:SF0">
    <property type="entry name" value="E3 UBIQUITIN-PROTEIN LIGASE ZNF598"/>
    <property type="match status" value="1"/>
</dbReference>
<evidence type="ECO:0000256" key="1">
    <source>
        <dbReference type="PROSITE-ProRule" id="PRU00175"/>
    </source>
</evidence>
<reference evidence="4 5" key="1">
    <citation type="journal article" date="2012" name="Eukaryot. Cell">
        <title>Draft genome sequence of Wickerhamomyces ciferrii NRRL Y-1031 F-60-10.</title>
        <authorList>
            <person name="Schneider J."/>
            <person name="Andrea H."/>
            <person name="Blom J."/>
            <person name="Jaenicke S."/>
            <person name="Ruckert C."/>
            <person name="Schorsch C."/>
            <person name="Szczepanowski R."/>
            <person name="Farwick M."/>
            <person name="Goesmann A."/>
            <person name="Puhler A."/>
            <person name="Schaffer S."/>
            <person name="Tauch A."/>
            <person name="Kohler T."/>
            <person name="Brinkrolf K."/>
        </authorList>
    </citation>
    <scope>NUCLEOTIDE SEQUENCE [LARGE SCALE GENOMIC DNA]</scope>
    <source>
        <strain evidence="5">ATCC 14091 / BCRC 22168 / CBS 111 / JCM 3599 / NBRC 0793 / NRRL Y-1031 F-60-10</strain>
    </source>
</reference>
<feature type="region of interest" description="Disordered" evidence="2">
    <location>
        <begin position="1"/>
        <end position="49"/>
    </location>
</feature>
<dbReference type="InterPro" id="IPR013087">
    <property type="entry name" value="Znf_C2H2_type"/>
</dbReference>
<gene>
    <name evidence="4" type="ORF">BN7_805</name>
</gene>
<feature type="compositionally biased region" description="Low complexity" evidence="2">
    <location>
        <begin position="481"/>
        <end position="490"/>
    </location>
</feature>
<dbReference type="SMART" id="SM00355">
    <property type="entry name" value="ZnF_C2H2"/>
    <property type="match status" value="4"/>
</dbReference>
<dbReference type="PROSITE" id="PS50089">
    <property type="entry name" value="ZF_RING_2"/>
    <property type="match status" value="1"/>
</dbReference>
<dbReference type="Proteomes" id="UP000009328">
    <property type="component" value="Unassembled WGS sequence"/>
</dbReference>
<sequence length="648" mass="73248">MSSSTSAPPTKSRRQFNKPRRPENQQNKNQKNGSWKRTFARDGPKADEDEDLDETEQCVICANKIEVAAKSGCNHVTCHVCTFRQRALYDKKSCLVCRTENSKLIFTENVSKQFNEFSNGDFVKFDEKFGIEFTSQFAADLTLGLLQNKCLLCDEIFQNFNQLEEHVKDDHERFFCTICSTNKKAFPTEFKIYSAKQLQNHQTRGDEKGFDGHPACRFCKGKRFYSEDELLIHMRERHERCHVCDQLDSSNPQYFKNYPALEDHFRSDHYICNVQACLDKKFVVFGDEFELQAHMISEHGGVFGTNMVVGANFRETNNNRYHSQLSTFRPVNNNRNNNNNQSNNNNRNNNGGSSQDQNDSIETKRMRLEERARHYLNYSTNEFKEFQDLNQLFKNHELSSSQLLLSYQALFKSNPENDVYLLLFELSELYPQKSPERLELSKIVKDHENRNKDIMDFPALPGSSNSLNVFGASWGAGGSGSRSNSNSNLSKTKKKASLDDQFPALPSSSSVPTYTPAQTNVRYRTVLKPKTKTQVTINSTPSNYVPNYLAPKPKTSTPPTSRATQKPKLNDSQFPALPSAAPKKVIPRVNPVPAGNGAWDVGSSSNPSSSASSSLNLNELGNALPTNNGNGGKKNKKKKQILFSMGGN</sequence>
<keyword evidence="1" id="KW-0479">Metal-binding</keyword>
<dbReference type="eggNOG" id="KOG2231">
    <property type="taxonomic scope" value="Eukaryota"/>
</dbReference>
<dbReference type="InterPro" id="IPR001841">
    <property type="entry name" value="Znf_RING"/>
</dbReference>
<name>K0KJL4_WICCF</name>
<dbReference type="GO" id="GO:0061630">
    <property type="term" value="F:ubiquitin protein ligase activity"/>
    <property type="evidence" value="ECO:0007669"/>
    <property type="project" value="InterPro"/>
</dbReference>
<dbReference type="InterPro" id="IPR056437">
    <property type="entry name" value="Znf-C2H2_ZNF598/HEL2"/>
</dbReference>
<dbReference type="InterPro" id="IPR044288">
    <property type="entry name" value="ZNF598/HEL2"/>
</dbReference>
<evidence type="ECO:0000256" key="2">
    <source>
        <dbReference type="SAM" id="MobiDB-lite"/>
    </source>
</evidence>